<dbReference type="Gene3D" id="3.40.50.2000">
    <property type="entry name" value="Glycogen Phosphorylase B"/>
    <property type="match status" value="1"/>
</dbReference>
<sequence length="245" mass="28459">MAAYGSDWNRRRWTKILTEAKNVDILNPTHDLHFFPCKQFVSRCSFPYFSELNHVDESVYLNPVRNNWIIFCGSLIPQKNPLLALEGFYHFIKNNNFPDDLKLIFFGKGEQFAELDEKLKRVNSEFGKELIAFANYKDLPEVLSKSKIFLSLQDFDNYPSQSLMEAMIFCNSIISIDNGDTSKMVIEDLGNVLLKGKDPEQLSDAINQLLQNRVPNVQNRNFILENHNPKRFMEYLLEVHNNLAS</sequence>
<proteinExistence type="predicted"/>
<reference evidence="2 3" key="1">
    <citation type="submission" date="2020-12" db="EMBL/GenBank/DDBJ databases">
        <title>Bacterial novel species Adhaeribacter sp. BT258 isolated from soil.</title>
        <authorList>
            <person name="Jung H.-Y."/>
        </authorList>
    </citation>
    <scope>NUCLEOTIDE SEQUENCE [LARGE SCALE GENOMIC DNA]</scope>
    <source>
        <strain evidence="2 3">BT258</strain>
    </source>
</reference>
<dbReference type="InterPro" id="IPR001296">
    <property type="entry name" value="Glyco_trans_1"/>
</dbReference>
<organism evidence="2 3">
    <name type="scientific">Adhaeribacter terrigena</name>
    <dbReference type="NCBI Taxonomy" id="2793070"/>
    <lineage>
        <taxon>Bacteria</taxon>
        <taxon>Pseudomonadati</taxon>
        <taxon>Bacteroidota</taxon>
        <taxon>Cytophagia</taxon>
        <taxon>Cytophagales</taxon>
        <taxon>Hymenobacteraceae</taxon>
        <taxon>Adhaeribacter</taxon>
    </lineage>
</organism>
<accession>A0ABS1BZB3</accession>
<dbReference type="PANTHER" id="PTHR12526">
    <property type="entry name" value="GLYCOSYLTRANSFERASE"/>
    <property type="match status" value="1"/>
</dbReference>
<dbReference type="RefSeq" id="WP_200504334.1">
    <property type="nucleotide sequence ID" value="NZ_JAEHFX010000001.1"/>
</dbReference>
<evidence type="ECO:0000313" key="3">
    <source>
        <dbReference type="Proteomes" id="UP000644147"/>
    </source>
</evidence>
<dbReference type="Proteomes" id="UP000644147">
    <property type="component" value="Unassembled WGS sequence"/>
</dbReference>
<gene>
    <name evidence="2" type="ORF">I5M27_01900</name>
</gene>
<keyword evidence="3" id="KW-1185">Reference proteome</keyword>
<dbReference type="EMBL" id="JAEHFX010000001">
    <property type="protein sequence ID" value="MBK0401718.1"/>
    <property type="molecule type" value="Genomic_DNA"/>
</dbReference>
<feature type="domain" description="Glycosyl transferase family 1" evidence="1">
    <location>
        <begin position="63"/>
        <end position="216"/>
    </location>
</feature>
<protein>
    <submittedName>
        <fullName evidence="2">Glycosyltransferase</fullName>
    </submittedName>
</protein>
<evidence type="ECO:0000259" key="1">
    <source>
        <dbReference type="Pfam" id="PF00534"/>
    </source>
</evidence>
<name>A0ABS1BZB3_9BACT</name>
<dbReference type="SUPFAM" id="SSF53756">
    <property type="entry name" value="UDP-Glycosyltransferase/glycogen phosphorylase"/>
    <property type="match status" value="1"/>
</dbReference>
<comment type="caution">
    <text evidence="2">The sequence shown here is derived from an EMBL/GenBank/DDBJ whole genome shotgun (WGS) entry which is preliminary data.</text>
</comment>
<evidence type="ECO:0000313" key="2">
    <source>
        <dbReference type="EMBL" id="MBK0401718.1"/>
    </source>
</evidence>
<dbReference type="Pfam" id="PF00534">
    <property type="entry name" value="Glycos_transf_1"/>
    <property type="match status" value="1"/>
</dbReference>